<evidence type="ECO:0000313" key="2">
    <source>
        <dbReference type="Proteomes" id="UP000467840"/>
    </source>
</evidence>
<dbReference type="AlphaFoldDB" id="A0A6A6LJL6"/>
<dbReference type="Proteomes" id="UP000467840">
    <property type="component" value="Chromosome 4"/>
</dbReference>
<comment type="caution">
    <text evidence="1">The sequence shown here is derived from an EMBL/GenBank/DDBJ whole genome shotgun (WGS) entry which is preliminary data.</text>
</comment>
<dbReference type="Pfam" id="PF04646">
    <property type="entry name" value="DUF604"/>
    <property type="match status" value="1"/>
</dbReference>
<dbReference type="EMBL" id="JAAGAX010000010">
    <property type="protein sequence ID" value="KAF2300468.1"/>
    <property type="molecule type" value="Genomic_DNA"/>
</dbReference>
<accession>A0A6A6LJL6</accession>
<reference evidence="1 2" key="1">
    <citation type="journal article" date="2020" name="Mol. Plant">
        <title>The Chromosome-Based Rubber Tree Genome Provides New Insights into Spurge Genome Evolution and Rubber Biosynthesis.</title>
        <authorList>
            <person name="Liu J."/>
            <person name="Shi C."/>
            <person name="Shi C.C."/>
            <person name="Li W."/>
            <person name="Zhang Q.J."/>
            <person name="Zhang Y."/>
            <person name="Li K."/>
            <person name="Lu H.F."/>
            <person name="Shi C."/>
            <person name="Zhu S.T."/>
            <person name="Xiao Z.Y."/>
            <person name="Nan H."/>
            <person name="Yue Y."/>
            <person name="Zhu X.G."/>
            <person name="Wu Y."/>
            <person name="Hong X.N."/>
            <person name="Fan G.Y."/>
            <person name="Tong Y."/>
            <person name="Zhang D."/>
            <person name="Mao C.L."/>
            <person name="Liu Y.L."/>
            <person name="Hao S.J."/>
            <person name="Liu W.Q."/>
            <person name="Lv M.Q."/>
            <person name="Zhang H.B."/>
            <person name="Liu Y."/>
            <person name="Hu-Tang G.R."/>
            <person name="Wang J.P."/>
            <person name="Wang J.H."/>
            <person name="Sun Y.H."/>
            <person name="Ni S.B."/>
            <person name="Chen W.B."/>
            <person name="Zhang X.C."/>
            <person name="Jiao Y.N."/>
            <person name="Eichler E.E."/>
            <person name="Li G.H."/>
            <person name="Liu X."/>
            <person name="Gao L.Z."/>
        </authorList>
    </citation>
    <scope>NUCLEOTIDE SEQUENCE [LARGE SCALE GENOMIC DNA]</scope>
    <source>
        <strain evidence="2">cv. GT1</strain>
        <tissue evidence="1">Leaf</tissue>
    </source>
</reference>
<keyword evidence="2" id="KW-1185">Reference proteome</keyword>
<gene>
    <name evidence="1" type="ORF">GH714_013696</name>
</gene>
<dbReference type="PANTHER" id="PTHR10811">
    <property type="entry name" value="FRINGE-RELATED"/>
    <property type="match status" value="1"/>
</dbReference>
<protein>
    <submittedName>
        <fullName evidence="1">Uncharacterized protein</fullName>
    </submittedName>
</protein>
<dbReference type="InterPro" id="IPR006740">
    <property type="entry name" value="DUF604"/>
</dbReference>
<dbReference type="Gene3D" id="3.90.550.50">
    <property type="match status" value="1"/>
</dbReference>
<sequence>MLYVVYSSHLLLNNDRQCITKEENLKLLNNMSTSTHLNDEQANNSLEPILLPQKAQTYDTELKHIVFGIAASANLWEKRKEYVKTWWRPKETRGIVWMDRRVRTRRNEGLPEIRVSADTSKFKYTNRQGHRSAIRISRVVSEALRLGLKDVRWFVMGDDDTVFVVDNVYDVYGDLLGLLGAHPVTPLASLHHLDVVEPIFPGMTRAKAVQHLFKSIRLDSGSIMQQSICYDSKRYWSISVSWGFVVQIWRGVISPRELEMPTRTFLNWYRKADYTAYAFNTRPVTKHPCLKPFIFYMSTSKYDRPKKQTVGFTIAINLTLLFAGGEWNPQKKFLLL</sequence>
<name>A0A6A6LJL6_HEVBR</name>
<evidence type="ECO:0000313" key="1">
    <source>
        <dbReference type="EMBL" id="KAF2300468.1"/>
    </source>
</evidence>
<proteinExistence type="predicted"/>
<organism evidence="1 2">
    <name type="scientific">Hevea brasiliensis</name>
    <name type="common">Para rubber tree</name>
    <name type="synonym">Siphonia brasiliensis</name>
    <dbReference type="NCBI Taxonomy" id="3981"/>
    <lineage>
        <taxon>Eukaryota</taxon>
        <taxon>Viridiplantae</taxon>
        <taxon>Streptophyta</taxon>
        <taxon>Embryophyta</taxon>
        <taxon>Tracheophyta</taxon>
        <taxon>Spermatophyta</taxon>
        <taxon>Magnoliopsida</taxon>
        <taxon>eudicotyledons</taxon>
        <taxon>Gunneridae</taxon>
        <taxon>Pentapetalae</taxon>
        <taxon>rosids</taxon>
        <taxon>fabids</taxon>
        <taxon>Malpighiales</taxon>
        <taxon>Euphorbiaceae</taxon>
        <taxon>Crotonoideae</taxon>
        <taxon>Micrandreae</taxon>
        <taxon>Hevea</taxon>
    </lineage>
</organism>